<evidence type="ECO:0000313" key="4">
    <source>
        <dbReference type="EMBL" id="CAH9110520.1"/>
    </source>
</evidence>
<organism evidence="4 5">
    <name type="scientific">Cuscuta europaea</name>
    <name type="common">European dodder</name>
    <dbReference type="NCBI Taxonomy" id="41803"/>
    <lineage>
        <taxon>Eukaryota</taxon>
        <taxon>Viridiplantae</taxon>
        <taxon>Streptophyta</taxon>
        <taxon>Embryophyta</taxon>
        <taxon>Tracheophyta</taxon>
        <taxon>Spermatophyta</taxon>
        <taxon>Magnoliopsida</taxon>
        <taxon>eudicotyledons</taxon>
        <taxon>Gunneridae</taxon>
        <taxon>Pentapetalae</taxon>
        <taxon>asterids</taxon>
        <taxon>lamiids</taxon>
        <taxon>Solanales</taxon>
        <taxon>Convolvulaceae</taxon>
        <taxon>Cuscuteae</taxon>
        <taxon>Cuscuta</taxon>
        <taxon>Cuscuta subgen. Cuscuta</taxon>
    </lineage>
</organism>
<dbReference type="OrthoDB" id="10344646at2759"/>
<gene>
    <name evidence="4" type="ORF">CEURO_LOCUS18896</name>
</gene>
<keyword evidence="2" id="KW-0472">Membrane</keyword>
<keyword evidence="2" id="KW-0812">Transmembrane</keyword>
<accession>A0A9P0ZT11</accession>
<evidence type="ECO:0000259" key="3">
    <source>
        <dbReference type="Pfam" id="PF05617"/>
    </source>
</evidence>
<proteinExistence type="predicted"/>
<dbReference type="EMBL" id="CAMAPE010000053">
    <property type="protein sequence ID" value="CAH9110520.1"/>
    <property type="molecule type" value="Genomic_DNA"/>
</dbReference>
<dbReference type="Proteomes" id="UP001152484">
    <property type="component" value="Unassembled WGS sequence"/>
</dbReference>
<keyword evidence="2" id="KW-1133">Transmembrane helix</keyword>
<sequence>MASSPFVCSMPHFIFIIAYYSAMLIVPIESQKSSPFLNIPAFPFSPFHLPSHDNINVPKPSFDIQRCWGSMDHDMAACMVEANAFLGRSLPQAPRLSTTCCMAFNEMTDRCAKNGFAFDVFIPPLVKEYCGFGQ</sequence>
<dbReference type="AlphaFoldDB" id="A0A9P0ZT11"/>
<evidence type="ECO:0000256" key="2">
    <source>
        <dbReference type="SAM" id="Phobius"/>
    </source>
</evidence>
<name>A0A9P0ZT11_CUSEU</name>
<protein>
    <recommendedName>
        <fullName evidence="3">Prolamin-like domain-containing protein</fullName>
    </recommendedName>
</protein>
<keyword evidence="1" id="KW-0732">Signal</keyword>
<dbReference type="InterPro" id="IPR008502">
    <property type="entry name" value="Prolamin-like"/>
</dbReference>
<reference evidence="4" key="1">
    <citation type="submission" date="2022-07" db="EMBL/GenBank/DDBJ databases">
        <authorList>
            <person name="Macas J."/>
            <person name="Novak P."/>
            <person name="Neumann P."/>
        </authorList>
    </citation>
    <scope>NUCLEOTIDE SEQUENCE</scope>
</reference>
<feature type="domain" description="Prolamin-like" evidence="3">
    <location>
        <begin position="67"/>
        <end position="130"/>
    </location>
</feature>
<evidence type="ECO:0000256" key="1">
    <source>
        <dbReference type="ARBA" id="ARBA00022729"/>
    </source>
</evidence>
<feature type="transmembrane region" description="Helical" evidence="2">
    <location>
        <begin position="12"/>
        <end position="28"/>
    </location>
</feature>
<keyword evidence="5" id="KW-1185">Reference proteome</keyword>
<comment type="caution">
    <text evidence="4">The sequence shown here is derived from an EMBL/GenBank/DDBJ whole genome shotgun (WGS) entry which is preliminary data.</text>
</comment>
<evidence type="ECO:0000313" key="5">
    <source>
        <dbReference type="Proteomes" id="UP001152484"/>
    </source>
</evidence>
<dbReference type="Pfam" id="PF05617">
    <property type="entry name" value="Prolamin_like"/>
    <property type="match status" value="1"/>
</dbReference>